<accession>A0ABS7PEI9</accession>
<organism evidence="2 3">
    <name type="scientific">Alteriqipengyuania abyssalis</name>
    <dbReference type="NCBI Taxonomy" id="2860200"/>
    <lineage>
        <taxon>Bacteria</taxon>
        <taxon>Pseudomonadati</taxon>
        <taxon>Pseudomonadota</taxon>
        <taxon>Alphaproteobacteria</taxon>
        <taxon>Sphingomonadales</taxon>
        <taxon>Erythrobacteraceae</taxon>
        <taxon>Alteriqipengyuania</taxon>
    </lineage>
</organism>
<dbReference type="EMBL" id="JAHWXP010000003">
    <property type="protein sequence ID" value="MBY8337469.1"/>
    <property type="molecule type" value="Genomic_DNA"/>
</dbReference>
<reference evidence="2 3" key="1">
    <citation type="submission" date="2021-07" db="EMBL/GenBank/DDBJ databases">
        <title>Alteriqipengyuania abyssalis NZ-12B nov, sp.nov isolated from deep sea sponge in pacific ocean.</title>
        <authorList>
            <person name="Tareen S."/>
            <person name="Wink J."/>
        </authorList>
    </citation>
    <scope>NUCLEOTIDE SEQUENCE [LARGE SCALE GENOMIC DNA]</scope>
    <source>
        <strain evidence="2 3">NZ-12B</strain>
    </source>
</reference>
<protein>
    <recommendedName>
        <fullName evidence="4">WG repeat-containing protein</fullName>
    </recommendedName>
</protein>
<sequence length="174" mass="18798">MTGPNISLPAAALSIALAGLAAPALAQDDSPGYLDRLATCRAIEEPDARLACYDREVGAVVAASEEGEVRLVDREEVRQTKRKLFGFTIPKGLFGGDDKEDMDLLETSITRVAPYGRSGYLITTEEGSVWQISNPPMRFNPPKTGQTVVFKRAALGSFFIRVNGQLGVKGVRIE</sequence>
<feature type="chain" id="PRO_5046938122" description="WG repeat-containing protein" evidence="1">
    <location>
        <begin position="27"/>
        <end position="174"/>
    </location>
</feature>
<evidence type="ECO:0000256" key="1">
    <source>
        <dbReference type="SAM" id="SignalP"/>
    </source>
</evidence>
<keyword evidence="3" id="KW-1185">Reference proteome</keyword>
<evidence type="ECO:0008006" key="4">
    <source>
        <dbReference type="Google" id="ProtNLM"/>
    </source>
</evidence>
<dbReference type="RefSeq" id="WP_222825030.1">
    <property type="nucleotide sequence ID" value="NZ_JAHWXP010000003.1"/>
</dbReference>
<dbReference type="Proteomes" id="UP000759298">
    <property type="component" value="Unassembled WGS sequence"/>
</dbReference>
<proteinExistence type="predicted"/>
<gene>
    <name evidence="2" type="ORF">KYN89_10430</name>
</gene>
<evidence type="ECO:0000313" key="2">
    <source>
        <dbReference type="EMBL" id="MBY8337469.1"/>
    </source>
</evidence>
<keyword evidence="1" id="KW-0732">Signal</keyword>
<feature type="signal peptide" evidence="1">
    <location>
        <begin position="1"/>
        <end position="26"/>
    </location>
</feature>
<comment type="caution">
    <text evidence="2">The sequence shown here is derived from an EMBL/GenBank/DDBJ whole genome shotgun (WGS) entry which is preliminary data.</text>
</comment>
<name>A0ABS7PEI9_9SPHN</name>
<evidence type="ECO:0000313" key="3">
    <source>
        <dbReference type="Proteomes" id="UP000759298"/>
    </source>
</evidence>